<accession>A0A9P8RQ35</accession>
<dbReference type="EMBL" id="JAGHQM010000552">
    <property type="protein sequence ID" value="KAH0559634.1"/>
    <property type="molecule type" value="Genomic_DNA"/>
</dbReference>
<dbReference type="PANTHER" id="PTHR15728:SF0">
    <property type="entry name" value="PAN2-PAN3 DEADENYLATION COMPLEX CATALYTIC SUBUNIT PAN2"/>
    <property type="match status" value="1"/>
</dbReference>
<keyword evidence="2" id="KW-1185">Reference proteome</keyword>
<sequence>MEADWDEGRVLSFFGPDLQKYTSFKAHSSTEGAIRQLLFNDRGVISIAAKSVHMSLRRGLAQWNIAYVPRPDRVSGRLPTE</sequence>
<comment type="caution">
    <text evidence="1">The sequence shown here is derived from an EMBL/GenBank/DDBJ whole genome shotgun (WGS) entry which is preliminary data.</text>
</comment>
<dbReference type="GO" id="GO:0031251">
    <property type="term" value="C:PAN complex"/>
    <property type="evidence" value="ECO:0007669"/>
    <property type="project" value="TreeGrafter"/>
</dbReference>
<proteinExistence type="predicted"/>
<dbReference type="GO" id="GO:0004535">
    <property type="term" value="F:poly(A)-specific ribonuclease activity"/>
    <property type="evidence" value="ECO:0007669"/>
    <property type="project" value="TreeGrafter"/>
</dbReference>
<dbReference type="InterPro" id="IPR015943">
    <property type="entry name" value="WD40/YVTN_repeat-like_dom_sf"/>
</dbReference>
<gene>
    <name evidence="1" type="ORF">GP486_003847</name>
</gene>
<dbReference type="GO" id="GO:0000932">
    <property type="term" value="C:P-body"/>
    <property type="evidence" value="ECO:0007669"/>
    <property type="project" value="TreeGrafter"/>
</dbReference>
<evidence type="ECO:0000313" key="1">
    <source>
        <dbReference type="EMBL" id="KAH0559634.1"/>
    </source>
</evidence>
<protein>
    <submittedName>
        <fullName evidence="1">Uncharacterized protein</fullName>
    </submittedName>
</protein>
<dbReference type="GO" id="GO:0000289">
    <property type="term" value="P:nuclear-transcribed mRNA poly(A) tail shortening"/>
    <property type="evidence" value="ECO:0007669"/>
    <property type="project" value="TreeGrafter"/>
</dbReference>
<dbReference type="Proteomes" id="UP000750711">
    <property type="component" value="Unassembled WGS sequence"/>
</dbReference>
<organism evidence="1 2">
    <name type="scientific">Trichoglossum hirsutum</name>
    <dbReference type="NCBI Taxonomy" id="265104"/>
    <lineage>
        <taxon>Eukaryota</taxon>
        <taxon>Fungi</taxon>
        <taxon>Dikarya</taxon>
        <taxon>Ascomycota</taxon>
        <taxon>Pezizomycotina</taxon>
        <taxon>Geoglossomycetes</taxon>
        <taxon>Geoglossales</taxon>
        <taxon>Geoglossaceae</taxon>
        <taxon>Trichoglossum</taxon>
    </lineage>
</organism>
<dbReference type="Gene3D" id="2.130.10.10">
    <property type="entry name" value="YVTN repeat-like/Quinoprotein amine dehydrogenase"/>
    <property type="match status" value="1"/>
</dbReference>
<reference evidence="1" key="1">
    <citation type="submission" date="2021-03" db="EMBL/GenBank/DDBJ databases">
        <title>Comparative genomics and phylogenomic investigation of the class Geoglossomycetes provide insights into ecological specialization and systematics.</title>
        <authorList>
            <person name="Melie T."/>
            <person name="Pirro S."/>
            <person name="Miller A.N."/>
            <person name="Quandt A."/>
        </authorList>
    </citation>
    <scope>NUCLEOTIDE SEQUENCE</scope>
    <source>
        <strain evidence="1">CAQ_001_2017</strain>
    </source>
</reference>
<dbReference type="AlphaFoldDB" id="A0A9P8RQ35"/>
<dbReference type="PANTHER" id="PTHR15728">
    <property type="entry name" value="DEADENYLATION COMPLEX CATALYTIC SUBUNIT PAN2"/>
    <property type="match status" value="1"/>
</dbReference>
<dbReference type="InterPro" id="IPR050785">
    <property type="entry name" value="PAN2-PAN3_catalytic_subunit"/>
</dbReference>
<evidence type="ECO:0000313" key="2">
    <source>
        <dbReference type="Proteomes" id="UP000750711"/>
    </source>
</evidence>
<name>A0A9P8RQ35_9PEZI</name>